<protein>
    <recommendedName>
        <fullName evidence="4">Peptidase M12B propeptide domain-containing protein</fullName>
    </recommendedName>
</protein>
<feature type="chain" id="PRO_5035786592" description="Peptidase M12B propeptide domain-containing protein" evidence="1">
    <location>
        <begin position="21"/>
        <end position="103"/>
    </location>
</feature>
<evidence type="ECO:0000313" key="3">
    <source>
        <dbReference type="Proteomes" id="UP000835052"/>
    </source>
</evidence>
<proteinExistence type="predicted"/>
<organism evidence="2 3">
    <name type="scientific">Caenorhabditis auriculariae</name>
    <dbReference type="NCBI Taxonomy" id="2777116"/>
    <lineage>
        <taxon>Eukaryota</taxon>
        <taxon>Metazoa</taxon>
        <taxon>Ecdysozoa</taxon>
        <taxon>Nematoda</taxon>
        <taxon>Chromadorea</taxon>
        <taxon>Rhabditida</taxon>
        <taxon>Rhabditina</taxon>
        <taxon>Rhabditomorpha</taxon>
        <taxon>Rhabditoidea</taxon>
        <taxon>Rhabditidae</taxon>
        <taxon>Peloderinae</taxon>
        <taxon>Caenorhabditis</taxon>
    </lineage>
</organism>
<sequence length="103" mass="11930">MWTFFFALALFFHFQQGVESATLLDAFYKHRRAKEIAYNNNHIGIVGPVTLDAEARRPGHFVQMDAEDDYFALRPHELPTRTSAKLVNLLNGNEHLQMLGFHR</sequence>
<evidence type="ECO:0008006" key="4">
    <source>
        <dbReference type="Google" id="ProtNLM"/>
    </source>
</evidence>
<dbReference type="AlphaFoldDB" id="A0A8S1HQM6"/>
<gene>
    <name evidence="2" type="ORF">CAUJ_LOCUS14058</name>
</gene>
<reference evidence="2" key="1">
    <citation type="submission" date="2020-10" db="EMBL/GenBank/DDBJ databases">
        <authorList>
            <person name="Kikuchi T."/>
        </authorList>
    </citation>
    <scope>NUCLEOTIDE SEQUENCE</scope>
    <source>
        <strain evidence="2">NKZ352</strain>
    </source>
</reference>
<evidence type="ECO:0000256" key="1">
    <source>
        <dbReference type="SAM" id="SignalP"/>
    </source>
</evidence>
<comment type="caution">
    <text evidence="2">The sequence shown here is derived from an EMBL/GenBank/DDBJ whole genome shotgun (WGS) entry which is preliminary data.</text>
</comment>
<dbReference type="Proteomes" id="UP000835052">
    <property type="component" value="Unassembled WGS sequence"/>
</dbReference>
<accession>A0A8S1HQM6</accession>
<name>A0A8S1HQM6_9PELO</name>
<feature type="signal peptide" evidence="1">
    <location>
        <begin position="1"/>
        <end position="20"/>
    </location>
</feature>
<evidence type="ECO:0000313" key="2">
    <source>
        <dbReference type="EMBL" id="CAD6198152.1"/>
    </source>
</evidence>
<keyword evidence="1" id="KW-0732">Signal</keyword>
<dbReference type="EMBL" id="CAJGYM010000116">
    <property type="protein sequence ID" value="CAD6198152.1"/>
    <property type="molecule type" value="Genomic_DNA"/>
</dbReference>
<keyword evidence="3" id="KW-1185">Reference proteome</keyword>